<organism evidence="2 3">
    <name type="scientific">Caviibacterium pharyngocola</name>
    <dbReference type="NCBI Taxonomy" id="28159"/>
    <lineage>
        <taxon>Bacteria</taxon>
        <taxon>Pseudomonadati</taxon>
        <taxon>Pseudomonadota</taxon>
        <taxon>Gammaproteobacteria</taxon>
        <taxon>Pasteurellales</taxon>
        <taxon>Pasteurellaceae</taxon>
        <taxon>Caviibacterium</taxon>
    </lineage>
</organism>
<feature type="transmembrane region" description="Helical" evidence="1">
    <location>
        <begin position="276"/>
        <end position="296"/>
    </location>
</feature>
<feature type="transmembrane region" description="Helical" evidence="1">
    <location>
        <begin position="349"/>
        <end position="367"/>
    </location>
</feature>
<dbReference type="Proteomes" id="UP000230282">
    <property type="component" value="Unassembled WGS sequence"/>
</dbReference>
<accession>A0A2M8RXA0</accession>
<dbReference type="AlphaFoldDB" id="A0A2M8RXA0"/>
<dbReference type="OrthoDB" id="7061689at2"/>
<evidence type="ECO:0000256" key="1">
    <source>
        <dbReference type="SAM" id="Phobius"/>
    </source>
</evidence>
<keyword evidence="1" id="KW-1133">Transmembrane helix</keyword>
<reference evidence="2 3" key="1">
    <citation type="submission" date="2017-11" db="EMBL/GenBank/DDBJ databases">
        <title>Reclassification of Bisgaard taxon 5 as Caviibacterium pharyngocola gen. nov., sp. nov.</title>
        <authorList>
            <person name="Christensen H."/>
        </authorList>
    </citation>
    <scope>NUCLEOTIDE SEQUENCE [LARGE SCALE GENOMIC DNA]</scope>
    <source>
        <strain evidence="2 3">7_3</strain>
    </source>
</reference>
<feature type="transmembrane region" description="Helical" evidence="1">
    <location>
        <begin position="237"/>
        <end position="255"/>
    </location>
</feature>
<feature type="transmembrane region" description="Helical" evidence="1">
    <location>
        <begin position="379"/>
        <end position="411"/>
    </location>
</feature>
<name>A0A2M8RXA0_9PAST</name>
<feature type="transmembrane region" description="Helical" evidence="1">
    <location>
        <begin position="12"/>
        <end position="29"/>
    </location>
</feature>
<keyword evidence="1" id="KW-0472">Membrane</keyword>
<dbReference type="RefSeq" id="WP_100296198.1">
    <property type="nucleotide sequence ID" value="NZ_PHGZ01000007.1"/>
</dbReference>
<feature type="transmembrane region" description="Helical" evidence="1">
    <location>
        <begin position="202"/>
        <end position="231"/>
    </location>
</feature>
<comment type="caution">
    <text evidence="2">The sequence shown here is derived from an EMBL/GenBank/DDBJ whole genome shotgun (WGS) entry which is preliminary data.</text>
</comment>
<evidence type="ECO:0000313" key="2">
    <source>
        <dbReference type="EMBL" id="PJG83507.1"/>
    </source>
</evidence>
<feature type="transmembrane region" description="Helical" evidence="1">
    <location>
        <begin position="35"/>
        <end position="56"/>
    </location>
</feature>
<gene>
    <name evidence="2" type="ORF">CVP04_03830</name>
</gene>
<keyword evidence="3" id="KW-1185">Reference proteome</keyword>
<feature type="transmembrane region" description="Helical" evidence="1">
    <location>
        <begin position="316"/>
        <end position="337"/>
    </location>
</feature>
<proteinExistence type="predicted"/>
<feature type="transmembrane region" description="Helical" evidence="1">
    <location>
        <begin position="92"/>
        <end position="116"/>
    </location>
</feature>
<dbReference type="EMBL" id="PHGZ01000007">
    <property type="protein sequence ID" value="PJG83507.1"/>
    <property type="molecule type" value="Genomic_DNA"/>
</dbReference>
<feature type="transmembrane region" description="Helical" evidence="1">
    <location>
        <begin position="125"/>
        <end position="146"/>
    </location>
</feature>
<evidence type="ECO:0000313" key="3">
    <source>
        <dbReference type="Proteomes" id="UP000230282"/>
    </source>
</evidence>
<feature type="transmembrane region" description="Helical" evidence="1">
    <location>
        <begin position="68"/>
        <end position="86"/>
    </location>
</feature>
<keyword evidence="1" id="KW-0812">Transmembrane</keyword>
<sequence>MVAIKSIKLDLRSLILFILISCIPFQNFILNQSSLGIFGTNLSMPIFYLLFSYYTIKNIKKLKVNKSQVFFIGYILLITLLFLLFSDFQVKGVNLVIKAINNMLIYSQPFIVFYIFNKFFKEREYILISIKVCFFIFIFLLSILILTKLNILNLDDIAIFNGIPNHNMRPRLFSMESSHAVTVFITFGMISLLGSESKIYRIVIYIMLCLGIFLLQSKSGILLFFIISIFLFNKLKFQVKLILVLFMSILFYQYMQENFSLYFNNILLGFEEYTSFTTRTTLILAGILSLFIYPLGTGFGAYISLFDNSIQNSMELMNSIFIIIGLIPNFSEVETYLIEANNYSTKSLFFDFIMYFGVFGLLFFYKFHKTIYNNINNNIILFFFIFLTLNHTFFVDSVYLYNFWFGFAFIYNYWRLSSEKYINIGK</sequence>
<protein>
    <recommendedName>
        <fullName evidence="4">O-antigen polymerase</fullName>
    </recommendedName>
</protein>
<evidence type="ECO:0008006" key="4">
    <source>
        <dbReference type="Google" id="ProtNLM"/>
    </source>
</evidence>